<reference evidence="3" key="1">
    <citation type="journal article" date="2019" name="Int. J. Syst. Evol. Microbiol.">
        <title>The Global Catalogue of Microorganisms (GCM) 10K type strain sequencing project: providing services to taxonomists for standard genome sequencing and annotation.</title>
        <authorList>
            <consortium name="The Broad Institute Genomics Platform"/>
            <consortium name="The Broad Institute Genome Sequencing Center for Infectious Disease"/>
            <person name="Wu L."/>
            <person name="Ma J."/>
        </authorList>
    </citation>
    <scope>NUCLEOTIDE SEQUENCE [LARGE SCALE GENOMIC DNA]</scope>
    <source>
        <strain evidence="3">KCTC 52368</strain>
    </source>
</reference>
<dbReference type="InterPro" id="IPR025935">
    <property type="entry name" value="AbiH"/>
</dbReference>
<gene>
    <name evidence="2" type="ORF">ACFSQJ_13390</name>
</gene>
<keyword evidence="3" id="KW-1185">Reference proteome</keyword>
<protein>
    <submittedName>
        <fullName evidence="2">AbiH family protein</fullName>
    </submittedName>
</protein>
<feature type="coiled-coil region" evidence="1">
    <location>
        <begin position="143"/>
        <end position="170"/>
    </location>
</feature>
<name>A0ABW5N130_9FLAO</name>
<dbReference type="RefSeq" id="WP_377767476.1">
    <property type="nucleotide sequence ID" value="NZ_JBHULB010000017.1"/>
</dbReference>
<sequence>MNKLVIVGNGFDLAHGLPTSYKDFIDDFWKNLRKKFNTSPYKEMVFLNEDYMGVFDYGKINSFYDFENNIQKYCKQYNAHYSYQSKICSIKIENHRLEIVEMPIFGFKNDFFRVLCSKSLVNWVDIENEYYNELLSRAKQISRDSEENDIRVLNQEFENIKKIFEEYLERSVINSFKLNEFKGREWIKLYDFFKPISIFNNNSKLLEEFRLKEDQKEIRQIFENENNGEKGNTSTYVLNFNYTTTTGQYLYQIFKSDYYNNLNHIHGILSNKDDNQINFGFGDEMDDDYRYIENLNDNEFLKNFKSFKYSQNSNYKNLLNYIDSDKFQVYIMGHSCGLSDRTLLNTIFEHKNCRSIKVFYHKREDGSDNFTEIIQNISRHFNDKKEMRAKLVNKSLCEPLPQDIRFQKKES</sequence>
<proteinExistence type="predicted"/>
<evidence type="ECO:0000313" key="3">
    <source>
        <dbReference type="Proteomes" id="UP001597526"/>
    </source>
</evidence>
<keyword evidence="1" id="KW-0175">Coiled coil</keyword>
<dbReference type="Pfam" id="PF14253">
    <property type="entry name" value="AbiH"/>
    <property type="match status" value="1"/>
</dbReference>
<dbReference type="EMBL" id="JBHULB010000017">
    <property type="protein sequence ID" value="MFD2587933.1"/>
    <property type="molecule type" value="Genomic_DNA"/>
</dbReference>
<organism evidence="2 3">
    <name type="scientific">Croceitalea marina</name>
    <dbReference type="NCBI Taxonomy" id="1775166"/>
    <lineage>
        <taxon>Bacteria</taxon>
        <taxon>Pseudomonadati</taxon>
        <taxon>Bacteroidota</taxon>
        <taxon>Flavobacteriia</taxon>
        <taxon>Flavobacteriales</taxon>
        <taxon>Flavobacteriaceae</taxon>
        <taxon>Croceitalea</taxon>
    </lineage>
</organism>
<dbReference type="Proteomes" id="UP001597526">
    <property type="component" value="Unassembled WGS sequence"/>
</dbReference>
<evidence type="ECO:0000256" key="1">
    <source>
        <dbReference type="SAM" id="Coils"/>
    </source>
</evidence>
<evidence type="ECO:0000313" key="2">
    <source>
        <dbReference type="EMBL" id="MFD2587933.1"/>
    </source>
</evidence>
<accession>A0ABW5N130</accession>
<comment type="caution">
    <text evidence="2">The sequence shown here is derived from an EMBL/GenBank/DDBJ whole genome shotgun (WGS) entry which is preliminary data.</text>
</comment>